<name>A0A174GIJ5_9FIRM</name>
<reference evidence="2 3" key="1">
    <citation type="submission" date="2015-09" db="EMBL/GenBank/DDBJ databases">
        <authorList>
            <consortium name="Pathogen Informatics"/>
        </authorList>
    </citation>
    <scope>NUCLEOTIDE SEQUENCE [LARGE SCALE GENOMIC DNA]</scope>
    <source>
        <strain evidence="2 3">2789STDY5608849</strain>
    </source>
</reference>
<dbReference type="EMBL" id="CYYV01000011">
    <property type="protein sequence ID" value="CUO60780.1"/>
    <property type="molecule type" value="Genomic_DNA"/>
</dbReference>
<evidence type="ECO:0000313" key="3">
    <source>
        <dbReference type="Proteomes" id="UP000095706"/>
    </source>
</evidence>
<feature type="transmembrane region" description="Helical" evidence="1">
    <location>
        <begin position="21"/>
        <end position="43"/>
    </location>
</feature>
<sequence length="461" mass="50850">MSKQKKNSRRHSRIRFPFPALNIGNIIFGALFFYMAVSLFFYLTADHIKSFQVVQGTLSRNDTYTAFAMRTESVQLSSGSGYVQFYTPNASKISRGSAVYGISATENADTSGISADAATRTSLRSSLARFSSDYDSSSFSGIYQLKTELSAKLLAAAAENGDSSSQTIFYADQDGVVVYGSDGYESYTEDSLTPELFSTKASVVSFDSGAQTEPGNAVYRLVTDEQWEIAVPVTNKQVVTLSNFSTIKVKFLKDGKTQTGTLNLKSINDQNYAVISFTSGMIRYAEDRFLSVELVTNTGSGLKIPNTAITEKDFYKIPAQMLVQGGDSNSSGFLREKTDKKGNVMLDDNGQPVTEFVNATIYEQVNDENDNPVEYYVDMAAFNDGDILRAQDSATTYQIGEMVPLQGVYCINKGYAVFRKIQIIDQNAEYSIIKKQTQYGISQYDYIVENASTVSEEDIVH</sequence>
<evidence type="ECO:0000313" key="2">
    <source>
        <dbReference type="EMBL" id="CUO60780.1"/>
    </source>
</evidence>
<keyword evidence="1" id="KW-0472">Membrane</keyword>
<organism evidence="2 3">
    <name type="scientific">Fusicatenibacter saccharivorans</name>
    <dbReference type="NCBI Taxonomy" id="1150298"/>
    <lineage>
        <taxon>Bacteria</taxon>
        <taxon>Bacillati</taxon>
        <taxon>Bacillota</taxon>
        <taxon>Clostridia</taxon>
        <taxon>Lachnospirales</taxon>
        <taxon>Lachnospiraceae</taxon>
        <taxon>Fusicatenibacter</taxon>
    </lineage>
</organism>
<keyword evidence="1" id="KW-0812">Transmembrane</keyword>
<protein>
    <submittedName>
        <fullName evidence="2">HlyD family secretion protein</fullName>
    </submittedName>
</protein>
<gene>
    <name evidence="2" type="ORF">ERS852406_02373</name>
</gene>
<evidence type="ECO:0000256" key="1">
    <source>
        <dbReference type="SAM" id="Phobius"/>
    </source>
</evidence>
<dbReference type="AlphaFoldDB" id="A0A174GIJ5"/>
<dbReference type="Proteomes" id="UP000095706">
    <property type="component" value="Unassembled WGS sequence"/>
</dbReference>
<proteinExistence type="predicted"/>
<accession>A0A174GIJ5</accession>
<keyword evidence="1" id="KW-1133">Transmembrane helix</keyword>